<dbReference type="PROSITE" id="PS51257">
    <property type="entry name" value="PROKAR_LIPOPROTEIN"/>
    <property type="match status" value="1"/>
</dbReference>
<accession>A0A0D1M310</accession>
<proteinExistence type="predicted"/>
<evidence type="ECO:0000313" key="2">
    <source>
        <dbReference type="EMBL" id="KIU26365.1"/>
    </source>
</evidence>
<feature type="transmembrane region" description="Helical" evidence="1">
    <location>
        <begin position="201"/>
        <end position="222"/>
    </location>
</feature>
<name>A0A0D1M310_9SPHN</name>
<gene>
    <name evidence="2" type="ORF">SR41_14945</name>
</gene>
<feature type="transmembrane region" description="Helical" evidence="1">
    <location>
        <begin position="6"/>
        <end position="22"/>
    </location>
</feature>
<keyword evidence="1" id="KW-0812">Transmembrane</keyword>
<keyword evidence="1" id="KW-1133">Transmembrane helix</keyword>
<feature type="transmembrane region" description="Helical" evidence="1">
    <location>
        <begin position="295"/>
        <end position="315"/>
    </location>
</feature>
<feature type="transmembrane region" description="Helical" evidence="1">
    <location>
        <begin position="327"/>
        <end position="346"/>
    </location>
</feature>
<evidence type="ECO:0000256" key="1">
    <source>
        <dbReference type="SAM" id="Phobius"/>
    </source>
</evidence>
<feature type="transmembrane region" description="Helical" evidence="1">
    <location>
        <begin position="358"/>
        <end position="375"/>
    </location>
</feature>
<reference evidence="2 3" key="1">
    <citation type="submission" date="2015-01" db="EMBL/GenBank/DDBJ databases">
        <title>Genome of Sphingomonas taxi strain 30a.</title>
        <authorList>
            <person name="Eevers N."/>
            <person name="Van Hamme J."/>
            <person name="Bottos E."/>
            <person name="Weyens N."/>
            <person name="Vangronsveld J."/>
        </authorList>
    </citation>
    <scope>NUCLEOTIDE SEQUENCE [LARGE SCALE GENOMIC DNA]</scope>
    <source>
        <strain evidence="2 3">30a</strain>
    </source>
</reference>
<organism evidence="2 3">
    <name type="scientific">Sphingomonas melonis</name>
    <dbReference type="NCBI Taxonomy" id="152682"/>
    <lineage>
        <taxon>Bacteria</taxon>
        <taxon>Pseudomonadati</taxon>
        <taxon>Pseudomonadota</taxon>
        <taxon>Alphaproteobacteria</taxon>
        <taxon>Sphingomonadales</taxon>
        <taxon>Sphingomonadaceae</taxon>
        <taxon>Sphingomonas</taxon>
    </lineage>
</organism>
<comment type="caution">
    <text evidence="2">The sequence shown here is derived from an EMBL/GenBank/DDBJ whole genome shotgun (WGS) entry which is preliminary data.</text>
</comment>
<feature type="transmembrane region" description="Helical" evidence="1">
    <location>
        <begin position="234"/>
        <end position="256"/>
    </location>
</feature>
<dbReference type="PATRIC" id="fig|1549858.7.peg.3669"/>
<feature type="transmembrane region" description="Helical" evidence="1">
    <location>
        <begin position="136"/>
        <end position="156"/>
    </location>
</feature>
<feature type="transmembrane region" description="Helical" evidence="1">
    <location>
        <begin position="112"/>
        <end position="130"/>
    </location>
</feature>
<keyword evidence="1" id="KW-0472">Membrane</keyword>
<dbReference type="Proteomes" id="UP000033203">
    <property type="component" value="Unassembled WGS sequence"/>
</dbReference>
<evidence type="ECO:0000313" key="3">
    <source>
        <dbReference type="Proteomes" id="UP000033203"/>
    </source>
</evidence>
<protein>
    <submittedName>
        <fullName evidence="2">Membrane protein</fullName>
    </submittedName>
</protein>
<dbReference type="EMBL" id="JXTP01000079">
    <property type="protein sequence ID" value="KIU26365.1"/>
    <property type="molecule type" value="Genomic_DNA"/>
</dbReference>
<feature type="transmembrane region" description="Helical" evidence="1">
    <location>
        <begin position="387"/>
        <end position="407"/>
    </location>
</feature>
<sequence length="481" mass="51265">MRGVRIVLFALVWLSCVWFGSWERNDNQATRMYAAIGLVERGDASIDPYATLTIDKAMFGGRTYLDKPPGMTLMALPAVWIADRVTGDRASHYDSAIGGYDFDRYLRLRVRLAVAMGPALLTALAAVLLFDLGIGLSGSAGAGLFAALGYALGTPVWGWSTTLLGHAVVGDLYVVAIWAVWRGLSLPRGASGHALLAGVALGWAVVVEHQAVLAGAVLALWAAWAARERADRGWLIGAALIGGAIALVPFATYNLVAFGTPFRIGYAGVVGWEGMHQGLFGLGVPRLSVLREVTIGARYGLIWVAPVLVLAPYGLWMWGQRPRTRSLAVAAALAAAVVLLVNAAYVYWQGGNTTGPRFAIPAVAPLALGLAAAWAHAGGRSIRIGMAALLALSIAINAAIAAAEIFAPPGSAFPVWQAVIAGPFADGVLRTMPSEWFGWSPWAGFRWWCALALPMLGWLVWRVRRVQAGGVRFRPRTRCQM</sequence>
<feature type="transmembrane region" description="Helical" evidence="1">
    <location>
        <begin position="163"/>
        <end position="181"/>
    </location>
</feature>
<dbReference type="AlphaFoldDB" id="A0A0D1M310"/>
<feature type="transmembrane region" description="Helical" evidence="1">
    <location>
        <begin position="445"/>
        <end position="463"/>
    </location>
</feature>